<dbReference type="EMBL" id="JADGJH010002446">
    <property type="protein sequence ID" value="KAJ3098151.1"/>
    <property type="molecule type" value="Genomic_DNA"/>
</dbReference>
<reference evidence="1" key="1">
    <citation type="submission" date="2020-05" db="EMBL/GenBank/DDBJ databases">
        <title>Phylogenomic resolution of chytrid fungi.</title>
        <authorList>
            <person name="Stajich J.E."/>
            <person name="Amses K."/>
            <person name="Simmons R."/>
            <person name="Seto K."/>
            <person name="Myers J."/>
            <person name="Bonds A."/>
            <person name="Quandt C.A."/>
            <person name="Barry K."/>
            <person name="Liu P."/>
            <person name="Grigoriev I."/>
            <person name="Longcore J.E."/>
            <person name="James T.Y."/>
        </authorList>
    </citation>
    <scope>NUCLEOTIDE SEQUENCE</scope>
    <source>
        <strain evidence="1">JEL0513</strain>
    </source>
</reference>
<protein>
    <submittedName>
        <fullName evidence="1">Uncharacterized protein</fullName>
    </submittedName>
</protein>
<proteinExistence type="predicted"/>
<gene>
    <name evidence="1" type="ORF">HK100_005165</name>
</gene>
<sequence>MSCSRTTDNEYQVMLNWVEVPKNFQLVVGAAVTKAKVISGLMLAKQSVFVAMAAHKNTATTGFGLTEDDQKKEIMTINAKL</sequence>
<dbReference type="Proteomes" id="UP001211907">
    <property type="component" value="Unassembled WGS sequence"/>
</dbReference>
<organism evidence="1 2">
    <name type="scientific">Physocladia obscura</name>
    <dbReference type="NCBI Taxonomy" id="109957"/>
    <lineage>
        <taxon>Eukaryota</taxon>
        <taxon>Fungi</taxon>
        <taxon>Fungi incertae sedis</taxon>
        <taxon>Chytridiomycota</taxon>
        <taxon>Chytridiomycota incertae sedis</taxon>
        <taxon>Chytridiomycetes</taxon>
        <taxon>Chytridiales</taxon>
        <taxon>Chytriomycetaceae</taxon>
        <taxon>Physocladia</taxon>
    </lineage>
</organism>
<evidence type="ECO:0000313" key="1">
    <source>
        <dbReference type="EMBL" id="KAJ3098151.1"/>
    </source>
</evidence>
<accession>A0AAD5XDF2</accession>
<feature type="non-terminal residue" evidence="1">
    <location>
        <position position="81"/>
    </location>
</feature>
<evidence type="ECO:0000313" key="2">
    <source>
        <dbReference type="Proteomes" id="UP001211907"/>
    </source>
</evidence>
<keyword evidence="2" id="KW-1185">Reference proteome</keyword>
<dbReference type="AlphaFoldDB" id="A0AAD5XDF2"/>
<name>A0AAD5XDF2_9FUNG</name>
<comment type="caution">
    <text evidence="1">The sequence shown here is derived from an EMBL/GenBank/DDBJ whole genome shotgun (WGS) entry which is preliminary data.</text>
</comment>